<feature type="compositionally biased region" description="Basic and acidic residues" evidence="2">
    <location>
        <begin position="449"/>
        <end position="458"/>
    </location>
</feature>
<dbReference type="GO" id="GO:0005737">
    <property type="term" value="C:cytoplasm"/>
    <property type="evidence" value="ECO:0007669"/>
    <property type="project" value="TreeGrafter"/>
</dbReference>
<evidence type="ECO:0000259" key="4">
    <source>
        <dbReference type="Pfam" id="PF20695"/>
    </source>
</evidence>
<dbReference type="InterPro" id="IPR049381">
    <property type="entry name" value="UbiD-like_C"/>
</dbReference>
<feature type="domain" description="3-octaprenyl-4-hydroxybenzoate carboxy-lyase-like Rift-related" evidence="3">
    <location>
        <begin position="123"/>
        <end position="320"/>
    </location>
</feature>
<dbReference type="GeneID" id="26100071"/>
<evidence type="ECO:0000313" key="9">
    <source>
        <dbReference type="Proteomes" id="UP000196694"/>
    </source>
</evidence>
<accession>A0A0P0N5I2</accession>
<dbReference type="SUPFAM" id="SSF50475">
    <property type="entry name" value="FMN-binding split barrel"/>
    <property type="match status" value="1"/>
</dbReference>
<dbReference type="Gene3D" id="3.40.1670.10">
    <property type="entry name" value="UbiD C-terminal domain-like"/>
    <property type="match status" value="1"/>
</dbReference>
<dbReference type="RefSeq" id="WP_055409994.1">
    <property type="nucleotide sequence ID" value="NZ_CP013011.1"/>
</dbReference>
<dbReference type="EMBL" id="NCQP01000002">
    <property type="protein sequence ID" value="OWJ55006.1"/>
    <property type="molecule type" value="Genomic_DNA"/>
</dbReference>
<evidence type="ECO:0000259" key="5">
    <source>
        <dbReference type="Pfam" id="PF20696"/>
    </source>
</evidence>
<dbReference type="OrthoDB" id="8480at2157"/>
<evidence type="ECO:0000256" key="1">
    <source>
        <dbReference type="ARBA" id="ARBA00010021"/>
    </source>
</evidence>
<dbReference type="Gene3D" id="1.20.5.570">
    <property type="entry name" value="Single helix bin"/>
    <property type="match status" value="1"/>
</dbReference>
<dbReference type="NCBIfam" id="TIGR00148">
    <property type="entry name" value="UbiD family decarboxylase"/>
    <property type="match status" value="1"/>
</dbReference>
<dbReference type="FunFam" id="3.40.1670.10:FF:000002">
    <property type="entry name" value="Menaquinone biosynthesis decarboxylase"/>
    <property type="match status" value="1"/>
</dbReference>
<evidence type="ECO:0000313" key="8">
    <source>
        <dbReference type="Proteomes" id="UP000058613"/>
    </source>
</evidence>
<dbReference type="GO" id="GO:0016831">
    <property type="term" value="F:carboxy-lyase activity"/>
    <property type="evidence" value="ECO:0007669"/>
    <property type="project" value="InterPro"/>
</dbReference>
<reference evidence="6 8" key="1">
    <citation type="submission" date="2015-10" db="EMBL/GenBank/DDBJ databases">
        <title>Complete genome sequence of hyperthermophilic archaeon Pyrodictium delaneyi Su06.</title>
        <authorList>
            <person name="Jung J.-H."/>
            <person name="Lin J."/>
            <person name="Holden J.F."/>
            <person name="Park C.-S."/>
        </authorList>
    </citation>
    <scope>NUCLEOTIDE SEQUENCE [LARGE SCALE GENOMIC DNA]</scope>
    <source>
        <strain evidence="6 8">Su06</strain>
    </source>
</reference>
<dbReference type="InterPro" id="IPR049383">
    <property type="entry name" value="UbiD-like_N"/>
</dbReference>
<name>A0A0P0N5I2_9CREN</name>
<feature type="region of interest" description="Disordered" evidence="2">
    <location>
        <begin position="449"/>
        <end position="470"/>
    </location>
</feature>
<evidence type="ECO:0000313" key="7">
    <source>
        <dbReference type="EMBL" id="OWJ55006.1"/>
    </source>
</evidence>
<keyword evidence="6" id="KW-0456">Lyase</keyword>
<feature type="domain" description="3-octaprenyl-4-hydroxybenzoate carboxy-lyase-like C-terminal" evidence="5">
    <location>
        <begin position="327"/>
        <end position="449"/>
    </location>
</feature>
<comment type="similarity">
    <text evidence="1">Belongs to the UbiD family.</text>
</comment>
<dbReference type="Proteomes" id="UP000058613">
    <property type="component" value="Chromosome"/>
</dbReference>
<proteinExistence type="inferred from homology"/>
<dbReference type="InterPro" id="IPR022390">
    <property type="entry name" value="HBDC"/>
</dbReference>
<evidence type="ECO:0000259" key="3">
    <source>
        <dbReference type="Pfam" id="PF01977"/>
    </source>
</evidence>
<organism evidence="6 8">
    <name type="scientific">Pyrodictium delaneyi</name>
    <dbReference type="NCBI Taxonomy" id="1273541"/>
    <lineage>
        <taxon>Archaea</taxon>
        <taxon>Thermoproteota</taxon>
        <taxon>Thermoprotei</taxon>
        <taxon>Desulfurococcales</taxon>
        <taxon>Pyrodictiaceae</taxon>
        <taxon>Pyrodictium</taxon>
    </lineage>
</organism>
<evidence type="ECO:0000313" key="6">
    <source>
        <dbReference type="EMBL" id="ALL01774.1"/>
    </source>
</evidence>
<dbReference type="Pfam" id="PF01977">
    <property type="entry name" value="UbiD"/>
    <property type="match status" value="1"/>
</dbReference>
<dbReference type="InterPro" id="IPR002830">
    <property type="entry name" value="UbiD"/>
</dbReference>
<dbReference type="PATRIC" id="fig|1273541.4.peg.1843"/>
<gene>
    <name evidence="7" type="ORF">Pdsh_04755</name>
    <name evidence="6" type="ORF">Pyrde_1731</name>
</gene>
<evidence type="ECO:0000256" key="2">
    <source>
        <dbReference type="SAM" id="MobiDB-lite"/>
    </source>
</evidence>
<dbReference type="AlphaFoldDB" id="A0A0P0N5I2"/>
<dbReference type="STRING" id="1273541.Pyrde_1731"/>
<dbReference type="Pfam" id="PF20695">
    <property type="entry name" value="UbiD_N"/>
    <property type="match status" value="1"/>
</dbReference>
<dbReference type="SUPFAM" id="SSF143968">
    <property type="entry name" value="UbiD C-terminal domain-like"/>
    <property type="match status" value="1"/>
</dbReference>
<dbReference type="Proteomes" id="UP000196694">
    <property type="component" value="Unassembled WGS sequence"/>
</dbReference>
<dbReference type="PANTHER" id="PTHR30108:SF17">
    <property type="entry name" value="FERULIC ACID DECARBOXYLASE 1"/>
    <property type="match status" value="1"/>
</dbReference>
<dbReference type="Pfam" id="PF20696">
    <property type="entry name" value="UbiD_C"/>
    <property type="match status" value="1"/>
</dbReference>
<dbReference type="KEGG" id="pdl:Pyrde_1731"/>
<dbReference type="EMBL" id="CP013011">
    <property type="protein sequence ID" value="ALL01774.1"/>
    <property type="molecule type" value="Genomic_DNA"/>
</dbReference>
<dbReference type="PANTHER" id="PTHR30108">
    <property type="entry name" value="3-OCTAPRENYL-4-HYDROXYBENZOATE CARBOXY-LYASE-RELATED"/>
    <property type="match status" value="1"/>
</dbReference>
<feature type="domain" description="3-octaprenyl-4-hydroxybenzoate carboxy-lyase-like N-terminal" evidence="4">
    <location>
        <begin position="11"/>
        <end position="88"/>
    </location>
</feature>
<dbReference type="NCBIfam" id="TIGR03701">
    <property type="entry name" value="mena_SCO4490"/>
    <property type="match status" value="1"/>
</dbReference>
<keyword evidence="9" id="KW-1185">Reference proteome</keyword>
<dbReference type="InterPro" id="IPR048304">
    <property type="entry name" value="UbiD_Rift_dom"/>
</dbReference>
<reference evidence="7 9" key="2">
    <citation type="submission" date="2017-05" db="EMBL/GenBank/DDBJ databases">
        <title>The draft genome of the hyperthermophilic archaeon 'Pyrodictium delaneyi strain Hulk', an iron and nitrate reducer, reveals the capacity for sulfate reduction.</title>
        <authorList>
            <person name="Demey L.M."/>
            <person name="Miller C."/>
            <person name="Manzella M."/>
            <person name="Reguera G."/>
            <person name="Kashefi K."/>
        </authorList>
    </citation>
    <scope>NUCLEOTIDE SEQUENCE [LARGE SCALE GENOMIC DNA]</scope>
    <source>
        <strain evidence="7 9">Hulk</strain>
    </source>
</reference>
<sequence length="486" mass="54616">MTAYHDLRSFIEALEERGQLRRIRAELSPVLEIPEVLRRVMQRRGPALLFENVKGYPGWRVAGNLFGSIERIKLALGVDRLEDIGERMVSLTARAPPLTLGEKLRSLRDVLDVGRYTPRRVRRAAFEDTVLEGEKASLEKLPVFKTWPKDGGRYITFGQVYTVDPEKGVTNIGVYRVMIRGPREAVVHWQLHKRGRHAYLAAAERGKEKLPVAIVIGADPASMLTGVMPVPYPMDKLLFAGFMAGRGLEVYRLPSGIHVPASAEIVIEGYVEPGREAEEGPFGDHWGYYDKPLHRFPVLTVERIWMRRDPIYVGTVVGKPPMEDAAIGKAVERVFLPVLRMLLPEIVDLNMPEYGVFQGMAIVSIRKRYPGHAKKVMMALWGLGQMALTKIIIVVDHDIDVHDMNQVIWAVSANVDPQRDVLVVPNTHTDHLDPATPVPSYGSKLGIDATRKLPEENQGRPWPEEVEPDPEVARRIDALWSSLGID</sequence>
<protein>
    <submittedName>
        <fullName evidence="6">3-octaprenyl-4-hydroxybenzoate carboxy-lyase</fullName>
    </submittedName>
    <submittedName>
        <fullName evidence="7">Menaquinone biosynthesis decarboxylase</fullName>
    </submittedName>
</protein>